<organism evidence="4 5">
    <name type="scientific">Clitoria ternatea</name>
    <name type="common">Butterfly pea</name>
    <dbReference type="NCBI Taxonomy" id="43366"/>
    <lineage>
        <taxon>Eukaryota</taxon>
        <taxon>Viridiplantae</taxon>
        <taxon>Streptophyta</taxon>
        <taxon>Embryophyta</taxon>
        <taxon>Tracheophyta</taxon>
        <taxon>Spermatophyta</taxon>
        <taxon>Magnoliopsida</taxon>
        <taxon>eudicotyledons</taxon>
        <taxon>Gunneridae</taxon>
        <taxon>Pentapetalae</taxon>
        <taxon>rosids</taxon>
        <taxon>fabids</taxon>
        <taxon>Fabales</taxon>
        <taxon>Fabaceae</taxon>
        <taxon>Papilionoideae</taxon>
        <taxon>50 kb inversion clade</taxon>
        <taxon>NPAAA clade</taxon>
        <taxon>indigoferoid/millettioid clade</taxon>
        <taxon>Phaseoleae</taxon>
        <taxon>Clitoria</taxon>
    </lineage>
</organism>
<dbReference type="Proteomes" id="UP001359559">
    <property type="component" value="Unassembled WGS sequence"/>
</dbReference>
<keyword evidence="5" id="KW-1185">Reference proteome</keyword>
<evidence type="ECO:0000313" key="5">
    <source>
        <dbReference type="Proteomes" id="UP001359559"/>
    </source>
</evidence>
<protein>
    <submittedName>
        <fullName evidence="4">Uncharacterized protein</fullName>
    </submittedName>
</protein>
<dbReference type="PANTHER" id="PTHR43880:SF26">
    <property type="entry name" value="ALCOHOL DEHYDROGENASE CLASS-P"/>
    <property type="match status" value="1"/>
</dbReference>
<dbReference type="EMBL" id="JAYKXN010000003">
    <property type="protein sequence ID" value="KAK7301451.1"/>
    <property type="molecule type" value="Genomic_DNA"/>
</dbReference>
<dbReference type="SUPFAM" id="SSF50129">
    <property type="entry name" value="GroES-like"/>
    <property type="match status" value="1"/>
</dbReference>
<dbReference type="PANTHER" id="PTHR43880">
    <property type="entry name" value="ALCOHOL DEHYDROGENASE"/>
    <property type="match status" value="1"/>
</dbReference>
<evidence type="ECO:0000256" key="3">
    <source>
        <dbReference type="ARBA" id="ARBA00022833"/>
    </source>
</evidence>
<dbReference type="GO" id="GO:0005829">
    <property type="term" value="C:cytosol"/>
    <property type="evidence" value="ECO:0007669"/>
    <property type="project" value="TreeGrafter"/>
</dbReference>
<comment type="caution">
    <text evidence="4">The sequence shown here is derived from an EMBL/GenBank/DDBJ whole genome shotgun (WGS) entry which is preliminary data.</text>
</comment>
<dbReference type="GO" id="GO:0046294">
    <property type="term" value="P:formaldehyde catabolic process"/>
    <property type="evidence" value="ECO:0007669"/>
    <property type="project" value="TreeGrafter"/>
</dbReference>
<reference evidence="4 5" key="1">
    <citation type="submission" date="2024-01" db="EMBL/GenBank/DDBJ databases">
        <title>The genomes of 5 underutilized Papilionoideae crops provide insights into root nodulation and disease resistance.</title>
        <authorList>
            <person name="Yuan L."/>
        </authorList>
    </citation>
    <scope>NUCLEOTIDE SEQUENCE [LARGE SCALE GENOMIC DNA]</scope>
    <source>
        <strain evidence="4">LY-2023</strain>
        <tissue evidence="4">Leaf</tissue>
    </source>
</reference>
<sequence>MSSTAGQVIQCRAAVAWEPGKPLVIESIEVAAPQKGEVRLKILFNSLCRSDVYWLDAKLALDLSIPDKVRTGDSFLRLISRTRDSEPVYTGTAVIGLEAERMGLVVTESDVGPQYRSGVLVQRKS</sequence>
<evidence type="ECO:0000256" key="2">
    <source>
        <dbReference type="ARBA" id="ARBA00022723"/>
    </source>
</evidence>
<dbReference type="GO" id="GO:0051903">
    <property type="term" value="F:S-(hydroxymethyl)glutathione dehydrogenase [NAD(P)+] activity"/>
    <property type="evidence" value="ECO:0007669"/>
    <property type="project" value="TreeGrafter"/>
</dbReference>
<proteinExistence type="predicted"/>
<keyword evidence="2" id="KW-0479">Metal-binding</keyword>
<evidence type="ECO:0000256" key="1">
    <source>
        <dbReference type="ARBA" id="ARBA00011738"/>
    </source>
</evidence>
<accession>A0AAN9JNI8</accession>
<dbReference type="AlphaFoldDB" id="A0AAN9JNI8"/>
<dbReference type="Gene3D" id="3.90.180.10">
    <property type="entry name" value="Medium-chain alcohol dehydrogenases, catalytic domain"/>
    <property type="match status" value="1"/>
</dbReference>
<gene>
    <name evidence="4" type="ORF">RJT34_12315</name>
</gene>
<keyword evidence="3" id="KW-0862">Zinc</keyword>
<evidence type="ECO:0000313" key="4">
    <source>
        <dbReference type="EMBL" id="KAK7301451.1"/>
    </source>
</evidence>
<comment type="subunit">
    <text evidence="1">Homodimer.</text>
</comment>
<dbReference type="InterPro" id="IPR011032">
    <property type="entry name" value="GroES-like_sf"/>
</dbReference>
<name>A0AAN9JNI8_CLITE</name>
<dbReference type="GO" id="GO:0008270">
    <property type="term" value="F:zinc ion binding"/>
    <property type="evidence" value="ECO:0007669"/>
    <property type="project" value="TreeGrafter"/>
</dbReference>